<comment type="caution">
    <text evidence="1">The sequence shown here is derived from an EMBL/GenBank/DDBJ whole genome shotgun (WGS) entry which is preliminary data.</text>
</comment>
<name>A0ABS9SI56_9BACT</name>
<dbReference type="EMBL" id="JAKWBL010000001">
    <property type="protein sequence ID" value="MCH5598053.1"/>
    <property type="molecule type" value="Genomic_DNA"/>
</dbReference>
<dbReference type="RefSeq" id="WP_240827402.1">
    <property type="nucleotide sequence ID" value="NZ_JAKWBL010000001.1"/>
</dbReference>
<dbReference type="SUPFAM" id="SSF75005">
    <property type="entry name" value="Arabinanase/levansucrase/invertase"/>
    <property type="match status" value="2"/>
</dbReference>
<accession>A0ABS9SI56</accession>
<dbReference type="InterPro" id="IPR023296">
    <property type="entry name" value="Glyco_hydro_beta-prop_sf"/>
</dbReference>
<dbReference type="GO" id="GO:0016787">
    <property type="term" value="F:hydrolase activity"/>
    <property type="evidence" value="ECO:0007669"/>
    <property type="project" value="UniProtKB-KW"/>
</dbReference>
<evidence type="ECO:0000313" key="1">
    <source>
        <dbReference type="EMBL" id="MCH5598053.1"/>
    </source>
</evidence>
<dbReference type="Proteomes" id="UP001202248">
    <property type="component" value="Unassembled WGS sequence"/>
</dbReference>
<reference evidence="1 2" key="1">
    <citation type="submission" date="2022-02" db="EMBL/GenBank/DDBJ databases">
        <authorList>
            <person name="Min J."/>
        </authorList>
    </citation>
    <scope>NUCLEOTIDE SEQUENCE [LARGE SCALE GENOMIC DNA]</scope>
    <source>
        <strain evidence="1 2">GR10-1</strain>
    </source>
</reference>
<dbReference type="CDD" id="cd08994">
    <property type="entry name" value="GH43_62_32_68_117_130-like"/>
    <property type="match status" value="1"/>
</dbReference>
<dbReference type="Gene3D" id="2.115.10.20">
    <property type="entry name" value="Glycosyl hydrolase domain, family 43"/>
    <property type="match status" value="1"/>
</dbReference>
<protein>
    <submittedName>
        <fullName evidence="1">Glycoside hydrolase family protein</fullName>
    </submittedName>
</protein>
<gene>
    <name evidence="1" type="ORF">MKP09_09095</name>
</gene>
<sequence>MKRNSFLKLLSTGVILPGLIGANPINGLNNPGDSFIDRLLPAPVGGGFMMNDYWIWDPAVIKGEDGQYHMFASRWSKDIGFGNWVTNSEIVRAVSDKPEGPYSFAEVVLPPRGGHWFDGKGAFNPRITRYKNEYLLYYVGVTYDFPIPQDKENIWADGRAHKAWMHKRTGLAVASSINGPWKRVDKPLMEPRPGNWDASIISNPSPVVKPDGDVYLMYKSSAKNHTPPLLLGASLSKNGYNGPYNRLSEEPVFSFHNSNQPDNDVEDPFVWWAGDHYEVIMKDRFGHICGEEGGGIHATSNDGVKWKLSDPVKAYSRHIKWNDGKTIHMANFERPFLLFENGKPTHLFAATGTGPGMYQVDKTWNMVIPLKQTS</sequence>
<proteinExistence type="predicted"/>
<organism evidence="1 2">
    <name type="scientific">Niabella ginsengisoli</name>
    <dbReference type="NCBI Taxonomy" id="522298"/>
    <lineage>
        <taxon>Bacteria</taxon>
        <taxon>Pseudomonadati</taxon>
        <taxon>Bacteroidota</taxon>
        <taxon>Chitinophagia</taxon>
        <taxon>Chitinophagales</taxon>
        <taxon>Chitinophagaceae</taxon>
        <taxon>Niabella</taxon>
    </lineage>
</organism>
<evidence type="ECO:0000313" key="2">
    <source>
        <dbReference type="Proteomes" id="UP001202248"/>
    </source>
</evidence>
<keyword evidence="2" id="KW-1185">Reference proteome</keyword>
<keyword evidence="1" id="KW-0378">Hydrolase</keyword>